<evidence type="ECO:0000313" key="8">
    <source>
        <dbReference type="Proteomes" id="UP000427769"/>
    </source>
</evidence>
<dbReference type="PANTHER" id="PTHR43027">
    <property type="entry name" value="DOXORUBICIN RESISTANCE ABC TRANSPORTER PERMEASE PROTEIN DRRC-RELATED"/>
    <property type="match status" value="1"/>
</dbReference>
<evidence type="ECO:0000259" key="6">
    <source>
        <dbReference type="PROSITE" id="PS51012"/>
    </source>
</evidence>
<keyword evidence="3 5" id="KW-1133">Transmembrane helix</keyword>
<reference evidence="7 8" key="1">
    <citation type="submission" date="2019-11" db="EMBL/GenBank/DDBJ databases">
        <title>Comparative genomics of hydrocarbon-degrading Desulfosarcina strains.</title>
        <authorList>
            <person name="Watanabe M."/>
            <person name="Kojima H."/>
            <person name="Fukui M."/>
        </authorList>
    </citation>
    <scope>NUCLEOTIDE SEQUENCE [LARGE SCALE GENOMIC DNA]</scope>
    <source>
        <strain evidence="7 8">PP31</strain>
    </source>
</reference>
<dbReference type="PROSITE" id="PS51012">
    <property type="entry name" value="ABC_TM2"/>
    <property type="match status" value="1"/>
</dbReference>
<dbReference type="InterPro" id="IPR047817">
    <property type="entry name" value="ABC2_TM_bact-type"/>
</dbReference>
<feature type="transmembrane region" description="Helical" evidence="5">
    <location>
        <begin position="157"/>
        <end position="180"/>
    </location>
</feature>
<dbReference type="InterPro" id="IPR013525">
    <property type="entry name" value="ABC2_TM"/>
</dbReference>
<dbReference type="RefSeq" id="WP_155302486.1">
    <property type="nucleotide sequence ID" value="NZ_AP021875.1"/>
</dbReference>
<evidence type="ECO:0000256" key="2">
    <source>
        <dbReference type="ARBA" id="ARBA00022692"/>
    </source>
</evidence>
<proteinExistence type="predicted"/>
<dbReference type="PANTHER" id="PTHR43027:SF2">
    <property type="entry name" value="TRANSPORT PERMEASE PROTEIN"/>
    <property type="match status" value="1"/>
</dbReference>
<keyword evidence="8" id="KW-1185">Reference proteome</keyword>
<dbReference type="Proteomes" id="UP000427769">
    <property type="component" value="Chromosome"/>
</dbReference>
<evidence type="ECO:0000256" key="4">
    <source>
        <dbReference type="ARBA" id="ARBA00023136"/>
    </source>
</evidence>
<dbReference type="Pfam" id="PF12698">
    <property type="entry name" value="ABC2_membrane_3"/>
    <property type="match status" value="1"/>
</dbReference>
<dbReference type="InterPro" id="IPR052902">
    <property type="entry name" value="ABC-2_transporter"/>
</dbReference>
<feature type="transmembrane region" description="Helical" evidence="5">
    <location>
        <begin position="270"/>
        <end position="288"/>
    </location>
</feature>
<dbReference type="KEGG" id="dwd:DSCW_07910"/>
<feature type="transmembrane region" description="Helical" evidence="5">
    <location>
        <begin position="23"/>
        <end position="42"/>
    </location>
</feature>
<gene>
    <name evidence="7" type="ORF">DSCW_07910</name>
</gene>
<evidence type="ECO:0000256" key="1">
    <source>
        <dbReference type="ARBA" id="ARBA00004141"/>
    </source>
</evidence>
<feature type="transmembrane region" description="Helical" evidence="5">
    <location>
        <begin position="210"/>
        <end position="233"/>
    </location>
</feature>
<evidence type="ECO:0000256" key="3">
    <source>
        <dbReference type="ARBA" id="ARBA00022989"/>
    </source>
</evidence>
<dbReference type="GO" id="GO:0016020">
    <property type="term" value="C:membrane"/>
    <property type="evidence" value="ECO:0007669"/>
    <property type="project" value="UniProtKB-SubCell"/>
</dbReference>
<keyword evidence="4 5" id="KW-0472">Membrane</keyword>
<keyword evidence="2 5" id="KW-0812">Transmembrane</keyword>
<accession>A0A5K7Z4J9</accession>
<dbReference type="EMBL" id="AP021875">
    <property type="protein sequence ID" value="BBO73374.1"/>
    <property type="molecule type" value="Genomic_DNA"/>
</dbReference>
<evidence type="ECO:0000313" key="7">
    <source>
        <dbReference type="EMBL" id="BBO73374.1"/>
    </source>
</evidence>
<feature type="domain" description="ABC transmembrane type-2" evidence="6">
    <location>
        <begin position="122"/>
        <end position="349"/>
    </location>
</feature>
<dbReference type="GO" id="GO:0140359">
    <property type="term" value="F:ABC-type transporter activity"/>
    <property type="evidence" value="ECO:0007669"/>
    <property type="project" value="InterPro"/>
</dbReference>
<feature type="transmembrane region" description="Helical" evidence="5">
    <location>
        <begin position="239"/>
        <end position="258"/>
    </location>
</feature>
<protein>
    <submittedName>
        <fullName evidence="7">Transport permease protein</fullName>
    </submittedName>
</protein>
<sequence length="350" mass="38872">MRFKRMWAMFRARNREFFRDREAFGWNFLFPFLIIIGFSLVFKGDYKAQFKVGVFPVPSGTAAGKAADNLPASFSGFEAVTLVGFEDGDQGLEKLKHHKIDLLVHAGTDPIRYWVSDASPSGAIVERLLKEAAEPGDGMLHLEKKDIQGVPIRYIDWLFPGILGMNMMFSALYGVGWVVVRYRKNGVLKRLKATPVTALEYLSAQMLSRIFVLMFTLVIVWVGCDLILDFTVYGSLVDMFAIFLLGSACMTALGLIIASRGTSEEFANGILNFICWPMMFLSEVWFSIEGAPHWLKAAAKIFPLTHLLNAARKIMNEGAGLSAVLPEIAILSAMTVGFLAVGAALFSWNK</sequence>
<organism evidence="7 8">
    <name type="scientific">Desulfosarcina widdelii</name>
    <dbReference type="NCBI Taxonomy" id="947919"/>
    <lineage>
        <taxon>Bacteria</taxon>
        <taxon>Pseudomonadati</taxon>
        <taxon>Thermodesulfobacteriota</taxon>
        <taxon>Desulfobacteria</taxon>
        <taxon>Desulfobacterales</taxon>
        <taxon>Desulfosarcinaceae</taxon>
        <taxon>Desulfosarcina</taxon>
    </lineage>
</organism>
<dbReference type="AlphaFoldDB" id="A0A5K7Z4J9"/>
<dbReference type="OrthoDB" id="9778589at2"/>
<comment type="subcellular location">
    <subcellularLocation>
        <location evidence="1">Membrane</location>
        <topology evidence="1">Multi-pass membrane protein</topology>
    </subcellularLocation>
</comment>
<feature type="transmembrane region" description="Helical" evidence="5">
    <location>
        <begin position="328"/>
        <end position="348"/>
    </location>
</feature>
<name>A0A5K7Z4J9_9BACT</name>
<evidence type="ECO:0000256" key="5">
    <source>
        <dbReference type="SAM" id="Phobius"/>
    </source>
</evidence>